<evidence type="ECO:0000256" key="4">
    <source>
        <dbReference type="ARBA" id="ARBA00022475"/>
    </source>
</evidence>
<feature type="transmembrane region" description="Helical" evidence="8">
    <location>
        <begin position="195"/>
        <end position="218"/>
    </location>
</feature>
<evidence type="ECO:0000256" key="1">
    <source>
        <dbReference type="ARBA" id="ARBA00004651"/>
    </source>
</evidence>
<organism evidence="9 10">
    <name type="scientific">Peptoclostridium acidaminophilum DSM 3953</name>
    <dbReference type="NCBI Taxonomy" id="1286171"/>
    <lineage>
        <taxon>Bacteria</taxon>
        <taxon>Bacillati</taxon>
        <taxon>Bacillota</taxon>
        <taxon>Clostridia</taxon>
        <taxon>Peptostreptococcales</taxon>
        <taxon>Peptoclostridiaceae</taxon>
        <taxon>Peptoclostridium</taxon>
    </lineage>
</organism>
<evidence type="ECO:0000256" key="7">
    <source>
        <dbReference type="ARBA" id="ARBA00023136"/>
    </source>
</evidence>
<sequence>MISALESIASIFIVIAIGYGLLRSKLLPESASGVLNRIVFDVSIPMLMVTSVYEKFTREMILGSLGGVLISIISVVACYIIARVVFGLADKGEGGNSVFSVLFSFSNTIFMGLPICVAILGQEAATYALIYYFANTTLFWTMGLYFIKKEAKVDEGGHPIVGGLVNLFSAPFAGFLAGLALVFTDARLPEFIFATLKSVGGMATPMSLIIIGMMISRVEFSRELIDRKCVIALAGKFIVLPLLTALLVNYSSMPVLMKKTFVLQAAMPIMAQSAITAKKFGVQEENASFLVGISTALSIVVIPLYVILLQLFYV</sequence>
<comment type="similarity">
    <text evidence="2">Belongs to the auxin efflux carrier (TC 2.A.69) family.</text>
</comment>
<dbReference type="HOGENOM" id="CLU_056175_1_2_9"/>
<dbReference type="Gene3D" id="1.20.1530.20">
    <property type="match status" value="1"/>
</dbReference>
<dbReference type="EMBL" id="CP007452">
    <property type="protein sequence ID" value="AHM57118.1"/>
    <property type="molecule type" value="Genomic_DNA"/>
</dbReference>
<proteinExistence type="inferred from homology"/>
<dbReference type="PANTHER" id="PTHR36838:SF1">
    <property type="entry name" value="SLR1864 PROTEIN"/>
    <property type="match status" value="1"/>
</dbReference>
<evidence type="ECO:0000256" key="5">
    <source>
        <dbReference type="ARBA" id="ARBA00022692"/>
    </source>
</evidence>
<dbReference type="RefSeq" id="WP_025436073.1">
    <property type="nucleotide sequence ID" value="NZ_CP007452.1"/>
</dbReference>
<dbReference type="Proteomes" id="UP000019591">
    <property type="component" value="Chromosome"/>
</dbReference>
<comment type="subcellular location">
    <subcellularLocation>
        <location evidence="1">Cell membrane</location>
        <topology evidence="1">Multi-pass membrane protein</topology>
    </subcellularLocation>
</comment>
<feature type="transmembrane region" description="Helical" evidence="8">
    <location>
        <begin position="159"/>
        <end position="183"/>
    </location>
</feature>
<keyword evidence="7 8" id="KW-0472">Membrane</keyword>
<dbReference type="eggNOG" id="COG0679">
    <property type="taxonomic scope" value="Bacteria"/>
</dbReference>
<gene>
    <name evidence="9" type="ORF">EAL2_c18260</name>
</gene>
<evidence type="ECO:0000313" key="9">
    <source>
        <dbReference type="EMBL" id="AHM57118.1"/>
    </source>
</evidence>
<accession>W8TGZ9</accession>
<evidence type="ECO:0000256" key="6">
    <source>
        <dbReference type="ARBA" id="ARBA00022989"/>
    </source>
</evidence>
<dbReference type="InterPro" id="IPR004776">
    <property type="entry name" value="Mem_transp_PIN-like"/>
</dbReference>
<feature type="transmembrane region" description="Helical" evidence="8">
    <location>
        <begin position="65"/>
        <end position="86"/>
    </location>
</feature>
<dbReference type="PANTHER" id="PTHR36838">
    <property type="entry name" value="AUXIN EFFLUX CARRIER FAMILY PROTEIN"/>
    <property type="match status" value="1"/>
</dbReference>
<keyword evidence="5 8" id="KW-0812">Transmembrane</keyword>
<evidence type="ECO:0000256" key="3">
    <source>
        <dbReference type="ARBA" id="ARBA00022448"/>
    </source>
</evidence>
<keyword evidence="10" id="KW-1185">Reference proteome</keyword>
<feature type="transmembrane region" description="Helical" evidence="8">
    <location>
        <begin position="6"/>
        <end position="22"/>
    </location>
</feature>
<evidence type="ECO:0000313" key="10">
    <source>
        <dbReference type="Proteomes" id="UP000019591"/>
    </source>
</evidence>
<evidence type="ECO:0000256" key="8">
    <source>
        <dbReference type="SAM" id="Phobius"/>
    </source>
</evidence>
<feature type="transmembrane region" description="Helical" evidence="8">
    <location>
        <begin position="230"/>
        <end position="248"/>
    </location>
</feature>
<dbReference type="InterPro" id="IPR038770">
    <property type="entry name" value="Na+/solute_symporter_sf"/>
</dbReference>
<dbReference type="OrthoDB" id="9798064at2"/>
<dbReference type="STRING" id="1286171.EAL2_c18260"/>
<dbReference type="AlphaFoldDB" id="W8TGZ9"/>
<dbReference type="Pfam" id="PF03547">
    <property type="entry name" value="Mem_trans"/>
    <property type="match status" value="1"/>
</dbReference>
<dbReference type="KEGG" id="eac:EAL2_c18260"/>
<reference evidence="9 10" key="1">
    <citation type="journal article" date="2014" name="Genome Announc.">
        <title>Complete Genome Sequence of Amino Acid-Utilizing Eubacterium acidaminophilum al-2 (DSM 3953).</title>
        <authorList>
            <person name="Poehlein A."/>
            <person name="Andreesen J.R."/>
            <person name="Daniel R."/>
        </authorList>
    </citation>
    <scope>NUCLEOTIDE SEQUENCE [LARGE SCALE GENOMIC DNA]</scope>
    <source>
        <strain evidence="9 10">DSM 3953</strain>
    </source>
</reference>
<keyword evidence="4" id="KW-1003">Cell membrane</keyword>
<keyword evidence="6 8" id="KW-1133">Transmembrane helix</keyword>
<feature type="transmembrane region" description="Helical" evidence="8">
    <location>
        <begin position="98"/>
        <end position="121"/>
    </location>
</feature>
<protein>
    <submittedName>
        <fullName evidence="9">AEC family malonate efflux carrier</fullName>
    </submittedName>
</protein>
<dbReference type="GO" id="GO:0005886">
    <property type="term" value="C:plasma membrane"/>
    <property type="evidence" value="ECO:0007669"/>
    <property type="project" value="UniProtKB-SubCell"/>
</dbReference>
<evidence type="ECO:0000256" key="2">
    <source>
        <dbReference type="ARBA" id="ARBA00010145"/>
    </source>
</evidence>
<name>W8TGZ9_PEPAC</name>
<dbReference type="GO" id="GO:0055085">
    <property type="term" value="P:transmembrane transport"/>
    <property type="evidence" value="ECO:0007669"/>
    <property type="project" value="InterPro"/>
</dbReference>
<dbReference type="PATRIC" id="fig|1286171.3.peg.1785"/>
<keyword evidence="3" id="KW-0813">Transport</keyword>
<feature type="transmembrane region" description="Helical" evidence="8">
    <location>
        <begin position="127"/>
        <end position="147"/>
    </location>
</feature>
<feature type="transmembrane region" description="Helical" evidence="8">
    <location>
        <begin position="289"/>
        <end position="313"/>
    </location>
</feature>